<evidence type="ECO:0000313" key="3">
    <source>
        <dbReference type="Proteomes" id="UP001221898"/>
    </source>
</evidence>
<comment type="caution">
    <text evidence="2">The sequence shown here is derived from an EMBL/GenBank/DDBJ whole genome shotgun (WGS) entry which is preliminary data.</text>
</comment>
<reference evidence="2" key="1">
    <citation type="journal article" date="2023" name="Science">
        <title>Genome structures resolve the early diversification of teleost fishes.</title>
        <authorList>
            <person name="Parey E."/>
            <person name="Louis A."/>
            <person name="Montfort J."/>
            <person name="Bouchez O."/>
            <person name="Roques C."/>
            <person name="Iampietro C."/>
            <person name="Lluch J."/>
            <person name="Castinel A."/>
            <person name="Donnadieu C."/>
            <person name="Desvignes T."/>
            <person name="Floi Bucao C."/>
            <person name="Jouanno E."/>
            <person name="Wen M."/>
            <person name="Mejri S."/>
            <person name="Dirks R."/>
            <person name="Jansen H."/>
            <person name="Henkel C."/>
            <person name="Chen W.J."/>
            <person name="Zahm M."/>
            <person name="Cabau C."/>
            <person name="Klopp C."/>
            <person name="Thompson A.W."/>
            <person name="Robinson-Rechavi M."/>
            <person name="Braasch I."/>
            <person name="Lecointre G."/>
            <person name="Bobe J."/>
            <person name="Postlethwait J.H."/>
            <person name="Berthelot C."/>
            <person name="Roest Crollius H."/>
            <person name="Guiguen Y."/>
        </authorList>
    </citation>
    <scope>NUCLEOTIDE SEQUENCE</scope>
    <source>
        <strain evidence="2">NC1722</strain>
    </source>
</reference>
<dbReference type="EMBL" id="JAINUG010000161">
    <property type="protein sequence ID" value="KAJ8391165.1"/>
    <property type="molecule type" value="Genomic_DNA"/>
</dbReference>
<sequence length="101" mass="11456">MSLQYKGRQREQCQPRAIPSPRHRSRRQDPPPLSHPVNAIREGVVNHISHPQLPVITHHLSPAATYYHLQPVADRVDRVTVAPDVKSGLHRLWSSSLRVGL</sequence>
<dbReference type="AlphaFoldDB" id="A0AAD7RVQ9"/>
<feature type="region of interest" description="Disordered" evidence="1">
    <location>
        <begin position="1"/>
        <end position="37"/>
    </location>
</feature>
<organism evidence="2 3">
    <name type="scientific">Aldrovandia affinis</name>
    <dbReference type="NCBI Taxonomy" id="143900"/>
    <lineage>
        <taxon>Eukaryota</taxon>
        <taxon>Metazoa</taxon>
        <taxon>Chordata</taxon>
        <taxon>Craniata</taxon>
        <taxon>Vertebrata</taxon>
        <taxon>Euteleostomi</taxon>
        <taxon>Actinopterygii</taxon>
        <taxon>Neopterygii</taxon>
        <taxon>Teleostei</taxon>
        <taxon>Notacanthiformes</taxon>
        <taxon>Halosauridae</taxon>
        <taxon>Aldrovandia</taxon>
    </lineage>
</organism>
<gene>
    <name evidence="2" type="ORF">AAFF_G00095940</name>
</gene>
<evidence type="ECO:0000313" key="2">
    <source>
        <dbReference type="EMBL" id="KAJ8391165.1"/>
    </source>
</evidence>
<evidence type="ECO:0000256" key="1">
    <source>
        <dbReference type="SAM" id="MobiDB-lite"/>
    </source>
</evidence>
<accession>A0AAD7RVQ9</accession>
<keyword evidence="3" id="KW-1185">Reference proteome</keyword>
<proteinExistence type="predicted"/>
<name>A0AAD7RVQ9_9TELE</name>
<dbReference type="Proteomes" id="UP001221898">
    <property type="component" value="Unassembled WGS sequence"/>
</dbReference>
<protein>
    <submittedName>
        <fullName evidence="2">Uncharacterized protein</fullName>
    </submittedName>
</protein>